<dbReference type="InterPro" id="IPR036390">
    <property type="entry name" value="WH_DNA-bd_sf"/>
</dbReference>
<dbReference type="PROSITE" id="PS50931">
    <property type="entry name" value="HTH_LYSR"/>
    <property type="match status" value="1"/>
</dbReference>
<evidence type="ECO:0000256" key="1">
    <source>
        <dbReference type="ARBA" id="ARBA00009437"/>
    </source>
</evidence>
<evidence type="ECO:0000256" key="3">
    <source>
        <dbReference type="ARBA" id="ARBA00023125"/>
    </source>
</evidence>
<dbReference type="PANTHER" id="PTHR30537:SF5">
    <property type="entry name" value="HTH-TYPE TRANSCRIPTIONAL ACTIVATOR TTDR-RELATED"/>
    <property type="match status" value="1"/>
</dbReference>
<keyword evidence="3" id="KW-0238">DNA-binding</keyword>
<reference evidence="7 8" key="3">
    <citation type="submission" date="2018-12" db="EMBL/GenBank/DDBJ databases">
        <authorList>
            <consortium name="Pathogen Informatics"/>
        </authorList>
    </citation>
    <scope>NUCLEOTIDE SEQUENCE [LARGE SCALE GENOMIC DNA]</scope>
    <source>
        <strain evidence="7 8">NCTC5773</strain>
    </source>
</reference>
<dbReference type="SUPFAM" id="SSF46785">
    <property type="entry name" value="Winged helix' DNA-binding domain"/>
    <property type="match status" value="1"/>
</dbReference>
<dbReference type="GO" id="GO:0003677">
    <property type="term" value="F:DNA binding"/>
    <property type="evidence" value="ECO:0007669"/>
    <property type="project" value="UniProtKB-KW"/>
</dbReference>
<dbReference type="InterPro" id="IPR036388">
    <property type="entry name" value="WH-like_DNA-bd_sf"/>
</dbReference>
<evidence type="ECO:0000313" key="8">
    <source>
        <dbReference type="Proteomes" id="UP000267858"/>
    </source>
</evidence>
<dbReference type="Gene3D" id="3.40.190.290">
    <property type="match status" value="1"/>
</dbReference>
<evidence type="ECO:0000256" key="4">
    <source>
        <dbReference type="ARBA" id="ARBA00023163"/>
    </source>
</evidence>
<dbReference type="EMBL" id="LR134141">
    <property type="protein sequence ID" value="VEA05820.1"/>
    <property type="molecule type" value="Genomic_DNA"/>
</dbReference>
<organism evidence="7 8">
    <name type="scientific">Salmonella enterica subsp. salamae</name>
    <dbReference type="NCBI Taxonomy" id="59202"/>
    <lineage>
        <taxon>Bacteria</taxon>
        <taxon>Pseudomonadati</taxon>
        <taxon>Pseudomonadota</taxon>
        <taxon>Gammaproteobacteria</taxon>
        <taxon>Enterobacterales</taxon>
        <taxon>Enterobacteriaceae</taxon>
        <taxon>Salmonella</taxon>
    </lineage>
</organism>
<gene>
    <name evidence="7" type="primary">dmlR_7</name>
    <name evidence="6" type="ORF">G0D74_16670</name>
    <name evidence="7" type="ORF">NCTC5773_03913</name>
</gene>
<reference evidence="6" key="1">
    <citation type="journal article" date="2018" name="Genome Biol.">
        <title>SKESA: strategic k-mer extension for scrupulous assemblies.</title>
        <authorList>
            <person name="Souvorov A."/>
            <person name="Agarwala R."/>
            <person name="Lipman D.J."/>
        </authorList>
    </citation>
    <scope>NUCLEOTIDE SEQUENCE</scope>
    <source>
        <strain evidence="6">12-2127</strain>
    </source>
</reference>
<protein>
    <submittedName>
        <fullName evidence="6 7">Transcriptional regulator</fullName>
    </submittedName>
</protein>
<dbReference type="EMBL" id="DAAMJT010000027">
    <property type="protein sequence ID" value="HAC6953320.1"/>
    <property type="molecule type" value="Genomic_DNA"/>
</dbReference>
<dbReference type="SUPFAM" id="SSF53850">
    <property type="entry name" value="Periplasmic binding protein-like II"/>
    <property type="match status" value="1"/>
</dbReference>
<dbReference type="Pfam" id="PF00126">
    <property type="entry name" value="HTH_1"/>
    <property type="match status" value="1"/>
</dbReference>
<dbReference type="Gene3D" id="1.10.10.10">
    <property type="entry name" value="Winged helix-like DNA-binding domain superfamily/Winged helix DNA-binding domain"/>
    <property type="match status" value="1"/>
</dbReference>
<evidence type="ECO:0000256" key="2">
    <source>
        <dbReference type="ARBA" id="ARBA00023015"/>
    </source>
</evidence>
<dbReference type="GO" id="GO:0003700">
    <property type="term" value="F:DNA-binding transcription factor activity"/>
    <property type="evidence" value="ECO:0007669"/>
    <property type="project" value="InterPro"/>
</dbReference>
<reference evidence="6" key="2">
    <citation type="submission" date="2018-07" db="EMBL/GenBank/DDBJ databases">
        <authorList>
            <consortium name="NCBI Pathogen Detection Project"/>
        </authorList>
    </citation>
    <scope>NUCLEOTIDE SEQUENCE</scope>
    <source>
        <strain evidence="6">12-2127</strain>
    </source>
</reference>
<dbReference type="InterPro" id="IPR000847">
    <property type="entry name" value="LysR_HTH_N"/>
</dbReference>
<dbReference type="AlphaFoldDB" id="A0A6D2GDE7"/>
<dbReference type="PANTHER" id="PTHR30537">
    <property type="entry name" value="HTH-TYPE TRANSCRIPTIONAL REGULATOR"/>
    <property type="match status" value="1"/>
</dbReference>
<keyword evidence="2" id="KW-0805">Transcription regulation</keyword>
<comment type="similarity">
    <text evidence="1">Belongs to the LysR transcriptional regulatory family.</text>
</comment>
<keyword evidence="4" id="KW-0804">Transcription</keyword>
<sequence length="307" mass="34119">MFLPDRLKGISVFVVVADSGSFIAAAEKLNLTGSAVSKSVARLESRLGKKLFNRTTRSLSLTEAGYRYYCTCTGILSELEETELSLTLEEREPFGKVRIDLPASYGRMHVLPVIMAFTRQYPLLQPHITFTDRFVDPVQENIDIVVRIGGPDVWHSALGHRYIGAQRLVFCASPAYLLRRGVPKSARELDKHDCIGYAIGAGMISPWYFTGSEPGEMERRVIPARIALGDGESELQAALGDYGIAQLPLWLVEQHLENGTLKEVMPELSTDGMPMNIVWLKSRESLPKIRALLSELTDKLTPTGVIR</sequence>
<evidence type="ECO:0000313" key="6">
    <source>
        <dbReference type="EMBL" id="HAC6953320.1"/>
    </source>
</evidence>
<dbReference type="Pfam" id="PF03466">
    <property type="entry name" value="LysR_substrate"/>
    <property type="match status" value="1"/>
</dbReference>
<dbReference type="RefSeq" id="WP_150363714.1">
    <property type="nucleotide sequence ID" value="NZ_DACWUI010000012.1"/>
</dbReference>
<evidence type="ECO:0000313" key="7">
    <source>
        <dbReference type="EMBL" id="VEA05820.1"/>
    </source>
</evidence>
<evidence type="ECO:0000259" key="5">
    <source>
        <dbReference type="PROSITE" id="PS50931"/>
    </source>
</evidence>
<dbReference type="InterPro" id="IPR058163">
    <property type="entry name" value="LysR-type_TF_proteobact-type"/>
</dbReference>
<accession>A0A6D2GDE7</accession>
<name>A0A6D2GDE7_SALER</name>
<dbReference type="PRINTS" id="PR00039">
    <property type="entry name" value="HTHLYSR"/>
</dbReference>
<proteinExistence type="inferred from homology"/>
<dbReference type="CDD" id="cd08475">
    <property type="entry name" value="PBP2_CrgA_like_6"/>
    <property type="match status" value="1"/>
</dbReference>
<feature type="domain" description="HTH lysR-type" evidence="5">
    <location>
        <begin position="5"/>
        <end position="62"/>
    </location>
</feature>
<dbReference type="InterPro" id="IPR005119">
    <property type="entry name" value="LysR_subst-bd"/>
</dbReference>
<dbReference type="FunFam" id="1.10.10.10:FF:000001">
    <property type="entry name" value="LysR family transcriptional regulator"/>
    <property type="match status" value="1"/>
</dbReference>
<dbReference type="Proteomes" id="UP000267858">
    <property type="component" value="Chromosome"/>
</dbReference>